<dbReference type="CDD" id="cd02522">
    <property type="entry name" value="GT_2_like_a"/>
    <property type="match status" value="1"/>
</dbReference>
<dbReference type="Proteomes" id="UP000324585">
    <property type="component" value="Unassembled WGS sequence"/>
</dbReference>
<keyword evidence="3" id="KW-0328">Glycosyltransferase</keyword>
<evidence type="ECO:0000313" key="8">
    <source>
        <dbReference type="Proteomes" id="UP000324585"/>
    </source>
</evidence>
<dbReference type="InterPro" id="IPR029044">
    <property type="entry name" value="Nucleotide-diphossugar_trans"/>
</dbReference>
<keyword evidence="5" id="KW-0472">Membrane</keyword>
<accession>A0A5J4YZE3</accession>
<dbReference type="Pfam" id="PF00535">
    <property type="entry name" value="Glycos_transf_2"/>
    <property type="match status" value="1"/>
</dbReference>
<evidence type="ECO:0000256" key="2">
    <source>
        <dbReference type="ARBA" id="ARBA00022475"/>
    </source>
</evidence>
<dbReference type="PANTHER" id="PTHR43646">
    <property type="entry name" value="GLYCOSYLTRANSFERASE"/>
    <property type="match status" value="1"/>
</dbReference>
<keyword evidence="2" id="KW-1003">Cell membrane</keyword>
<evidence type="ECO:0000313" key="7">
    <source>
        <dbReference type="EMBL" id="KAA8496212.1"/>
    </source>
</evidence>
<feature type="domain" description="Glycosyltransferase 2-like" evidence="6">
    <location>
        <begin position="4"/>
        <end position="120"/>
    </location>
</feature>
<evidence type="ECO:0000259" key="6">
    <source>
        <dbReference type="Pfam" id="PF00535"/>
    </source>
</evidence>
<evidence type="ECO:0000256" key="4">
    <source>
        <dbReference type="ARBA" id="ARBA00022679"/>
    </source>
</evidence>
<evidence type="ECO:0000256" key="1">
    <source>
        <dbReference type="ARBA" id="ARBA00004236"/>
    </source>
</evidence>
<gene>
    <name evidence="7" type="ORF">FVE85_2367</name>
</gene>
<dbReference type="AlphaFoldDB" id="A0A5J4YZE3"/>
<organism evidence="7 8">
    <name type="scientific">Porphyridium purpureum</name>
    <name type="common">Red alga</name>
    <name type="synonym">Porphyridium cruentum</name>
    <dbReference type="NCBI Taxonomy" id="35688"/>
    <lineage>
        <taxon>Eukaryota</taxon>
        <taxon>Rhodophyta</taxon>
        <taxon>Bangiophyceae</taxon>
        <taxon>Porphyridiales</taxon>
        <taxon>Porphyridiaceae</taxon>
        <taxon>Porphyridium</taxon>
    </lineage>
</organism>
<protein>
    <submittedName>
        <fullName evidence="7">Poly-beta-1,6-N-acetyl-D-glucosamine synthase</fullName>
    </submittedName>
</protein>
<dbReference type="InterPro" id="IPR001173">
    <property type="entry name" value="Glyco_trans_2-like"/>
</dbReference>
<sequence length="249" mass="27088">MKTCVIIPALNEEQNVARAVHSARAASGTDVRVIVVDGGSSDKTRRAARRAGAHAVLSCTERGRGVQMNFGANSRHAKDAQALVFLHADAVLPANYTASVKRLLFEESPPAVLGAFRLRIAGALRGVRLVAWGANIRSRLLGLPYGDQALFLRRETFDAVGGYPKLPLLEDVRLVQACQKLGAIRIAPQDVAVSDRRWRVLGVARTTLLNQVIMLGDALHVDLHTLATTYRASYQRAAEQRSKRPSARP</sequence>
<dbReference type="GO" id="GO:0016757">
    <property type="term" value="F:glycosyltransferase activity"/>
    <property type="evidence" value="ECO:0007669"/>
    <property type="project" value="UniProtKB-KW"/>
</dbReference>
<dbReference type="OMA" id="QMPYGDQ"/>
<dbReference type="PANTHER" id="PTHR43646:SF2">
    <property type="entry name" value="GLYCOSYLTRANSFERASE 2-LIKE DOMAIN-CONTAINING PROTEIN"/>
    <property type="match status" value="1"/>
</dbReference>
<name>A0A5J4YZE3_PORPP</name>
<evidence type="ECO:0000256" key="3">
    <source>
        <dbReference type="ARBA" id="ARBA00022676"/>
    </source>
</evidence>
<dbReference type="InterPro" id="IPR026461">
    <property type="entry name" value="Trfase_2_rSAM/seldom_assoc"/>
</dbReference>
<dbReference type="OrthoDB" id="191769at2759"/>
<reference evidence="8" key="1">
    <citation type="journal article" date="2019" name="Nat. Commun.">
        <title>Expansion of phycobilisome linker gene families in mesophilic red algae.</title>
        <authorList>
            <person name="Lee J."/>
            <person name="Kim D."/>
            <person name="Bhattacharya D."/>
            <person name="Yoon H.S."/>
        </authorList>
    </citation>
    <scope>NUCLEOTIDE SEQUENCE [LARGE SCALE GENOMIC DNA]</scope>
    <source>
        <strain evidence="8">CCMP 1328</strain>
    </source>
</reference>
<evidence type="ECO:0000256" key="5">
    <source>
        <dbReference type="ARBA" id="ARBA00023136"/>
    </source>
</evidence>
<dbReference type="NCBIfam" id="TIGR04283">
    <property type="entry name" value="glyco_like_mftF"/>
    <property type="match status" value="1"/>
</dbReference>
<dbReference type="SUPFAM" id="SSF53448">
    <property type="entry name" value="Nucleotide-diphospho-sugar transferases"/>
    <property type="match status" value="1"/>
</dbReference>
<proteinExistence type="predicted"/>
<dbReference type="GO" id="GO:0005886">
    <property type="term" value="C:plasma membrane"/>
    <property type="evidence" value="ECO:0007669"/>
    <property type="project" value="UniProtKB-SubCell"/>
</dbReference>
<keyword evidence="4" id="KW-0808">Transferase</keyword>
<comment type="caution">
    <text evidence="7">The sequence shown here is derived from an EMBL/GenBank/DDBJ whole genome shotgun (WGS) entry which is preliminary data.</text>
</comment>
<dbReference type="Gene3D" id="3.90.550.10">
    <property type="entry name" value="Spore Coat Polysaccharide Biosynthesis Protein SpsA, Chain A"/>
    <property type="match status" value="1"/>
</dbReference>
<keyword evidence="8" id="KW-1185">Reference proteome</keyword>
<dbReference type="EMBL" id="VRMN01000003">
    <property type="protein sequence ID" value="KAA8496212.1"/>
    <property type="molecule type" value="Genomic_DNA"/>
</dbReference>
<comment type="subcellular location">
    <subcellularLocation>
        <location evidence="1">Cell membrane</location>
    </subcellularLocation>
</comment>